<dbReference type="PANTHER" id="PTHR37981:SF1">
    <property type="entry name" value="SGNH HYDROLASE-TYPE ESTERASE DOMAIN-CONTAINING PROTEIN"/>
    <property type="match status" value="1"/>
</dbReference>
<evidence type="ECO:0000256" key="1">
    <source>
        <dbReference type="SAM" id="SignalP"/>
    </source>
</evidence>
<accession>A0A8S8ZE69</accession>
<organism evidence="2 3">
    <name type="scientific">Sordaria macrospora</name>
    <dbReference type="NCBI Taxonomy" id="5147"/>
    <lineage>
        <taxon>Eukaryota</taxon>
        <taxon>Fungi</taxon>
        <taxon>Dikarya</taxon>
        <taxon>Ascomycota</taxon>
        <taxon>Pezizomycotina</taxon>
        <taxon>Sordariomycetes</taxon>
        <taxon>Sordariomycetidae</taxon>
        <taxon>Sordariales</taxon>
        <taxon>Sordariaceae</taxon>
        <taxon>Sordaria</taxon>
    </lineage>
</organism>
<dbReference type="AlphaFoldDB" id="A0A8S8ZE69"/>
<protein>
    <recommendedName>
        <fullName evidence="4">SGNH hydrolase-type esterase domain-containing protein</fullName>
    </recommendedName>
</protein>
<feature type="chain" id="PRO_5035840510" description="SGNH hydrolase-type esterase domain-containing protein" evidence="1">
    <location>
        <begin position="23"/>
        <end position="244"/>
    </location>
</feature>
<evidence type="ECO:0008006" key="4">
    <source>
        <dbReference type="Google" id="ProtNLM"/>
    </source>
</evidence>
<gene>
    <name evidence="2" type="ORF">SMACR_09038</name>
</gene>
<dbReference type="Gene3D" id="3.40.50.1110">
    <property type="entry name" value="SGNH hydrolase"/>
    <property type="match status" value="2"/>
</dbReference>
<dbReference type="InterPro" id="IPR036514">
    <property type="entry name" value="SGNH_hydro_sf"/>
</dbReference>
<dbReference type="GO" id="GO:0006629">
    <property type="term" value="P:lipid metabolic process"/>
    <property type="evidence" value="ECO:0007669"/>
    <property type="project" value="TreeGrafter"/>
</dbReference>
<dbReference type="InterPro" id="IPR037460">
    <property type="entry name" value="SEST-like"/>
</dbReference>
<reference evidence="2 3" key="1">
    <citation type="submission" date="2017-07" db="EMBL/GenBank/DDBJ databases">
        <title>Genome sequence of the Sordaria macrospora wild type strain R19027.</title>
        <authorList>
            <person name="Nowrousian M."/>
            <person name="Teichert I."/>
            <person name="Kueck U."/>
        </authorList>
    </citation>
    <scope>NUCLEOTIDE SEQUENCE [LARGE SCALE GENOMIC DNA]</scope>
    <source>
        <strain evidence="2 3">R19027</strain>
        <tissue evidence="2">Mycelium</tissue>
    </source>
</reference>
<proteinExistence type="predicted"/>
<feature type="signal peptide" evidence="1">
    <location>
        <begin position="1"/>
        <end position="22"/>
    </location>
</feature>
<dbReference type="EMBL" id="NMPR01000163">
    <property type="protein sequence ID" value="KAA8628804.1"/>
    <property type="molecule type" value="Genomic_DNA"/>
</dbReference>
<dbReference type="Proteomes" id="UP000433876">
    <property type="component" value="Unassembled WGS sequence"/>
</dbReference>
<dbReference type="SUPFAM" id="SSF52266">
    <property type="entry name" value="SGNH hydrolase"/>
    <property type="match status" value="1"/>
</dbReference>
<comment type="caution">
    <text evidence="2">The sequence shown here is derived from an EMBL/GenBank/DDBJ whole genome shotgun (WGS) entry which is preliminary data.</text>
</comment>
<dbReference type="PANTHER" id="PTHR37981">
    <property type="entry name" value="LIPASE 2"/>
    <property type="match status" value="1"/>
</dbReference>
<evidence type="ECO:0000313" key="3">
    <source>
        <dbReference type="Proteomes" id="UP000433876"/>
    </source>
</evidence>
<dbReference type="GO" id="GO:0016788">
    <property type="term" value="F:hydrolase activity, acting on ester bonds"/>
    <property type="evidence" value="ECO:0007669"/>
    <property type="project" value="InterPro"/>
</dbReference>
<evidence type="ECO:0000313" key="2">
    <source>
        <dbReference type="EMBL" id="KAA8628804.1"/>
    </source>
</evidence>
<sequence length="244" mass="27281">MAALRAWFLWTALWTAQCASYAIPDNNTRGSSNTSPADALSPLVRREESSTVSLGFVQRWATIGDSFTAGIGSGQRQGRFFSSDWQCSRYSHIWPYLVNMYIGSASKDFQFPPCSGARSQGVYQQAKDLAGNLDVVMLTAGESACAAVINKAQENIDTILKPNLREILEALAPKMRSDKNGIVVYNSYAPFFETDSEDCATNEQWTKPEWQAWEFWNLARNLLPLTAARRQRFNQLVDSINKAI</sequence>
<keyword evidence="1" id="KW-0732">Signal</keyword>
<dbReference type="VEuPathDB" id="FungiDB:SMAC_09038"/>
<name>A0A8S8ZE69_SORMA</name>